<dbReference type="EMBL" id="JBHSMX010000003">
    <property type="protein sequence ID" value="MFC5519581.1"/>
    <property type="molecule type" value="Genomic_DNA"/>
</dbReference>
<comment type="caution">
    <text evidence="3">The sequence shown here is derived from an EMBL/GenBank/DDBJ whole genome shotgun (WGS) entry which is preliminary data.</text>
</comment>
<evidence type="ECO:0000256" key="1">
    <source>
        <dbReference type="SAM" id="MobiDB-lite"/>
    </source>
</evidence>
<evidence type="ECO:0000313" key="4">
    <source>
        <dbReference type="Proteomes" id="UP001596084"/>
    </source>
</evidence>
<gene>
    <name evidence="3" type="ORF">ACFPP7_01450</name>
</gene>
<dbReference type="RefSeq" id="WP_068831801.1">
    <property type="nucleotide sequence ID" value="NZ_JBHSMX010000003.1"/>
</dbReference>
<dbReference type="Proteomes" id="UP001596084">
    <property type="component" value="Unassembled WGS sequence"/>
</dbReference>
<reference evidence="4" key="1">
    <citation type="journal article" date="2019" name="Int. J. Syst. Evol. Microbiol.">
        <title>The Global Catalogue of Microorganisms (GCM) 10K type strain sequencing project: providing services to taxonomists for standard genome sequencing and annotation.</title>
        <authorList>
            <consortium name="The Broad Institute Genomics Platform"/>
            <consortium name="The Broad Institute Genome Sequencing Center for Infectious Disease"/>
            <person name="Wu L."/>
            <person name="Ma J."/>
        </authorList>
    </citation>
    <scope>NUCLEOTIDE SEQUENCE [LARGE SCALE GENOMIC DNA]</scope>
    <source>
        <strain evidence="4">CGMCC 4.7277</strain>
    </source>
</reference>
<feature type="chain" id="PRO_5045298987" evidence="2">
    <location>
        <begin position="30"/>
        <end position="162"/>
    </location>
</feature>
<evidence type="ECO:0000256" key="2">
    <source>
        <dbReference type="SAM" id="SignalP"/>
    </source>
</evidence>
<accession>A0ABW0Q4R0</accession>
<organism evidence="3 4">
    <name type="scientific">Polaromonas jejuensis</name>
    <dbReference type="NCBI Taxonomy" id="457502"/>
    <lineage>
        <taxon>Bacteria</taxon>
        <taxon>Pseudomonadati</taxon>
        <taxon>Pseudomonadota</taxon>
        <taxon>Betaproteobacteria</taxon>
        <taxon>Burkholderiales</taxon>
        <taxon>Comamonadaceae</taxon>
        <taxon>Polaromonas</taxon>
    </lineage>
</organism>
<keyword evidence="2" id="KW-0732">Signal</keyword>
<sequence length="162" mass="17586">MKITVKPLLLASLVALGGATALWAGAAQAAAPYVSATVEGALAPGVYGRIDIGNAPPPPLIYAQPVIIQRAPVLVQQPPLYLHVPPGHAKNWAKHCARYNACGQPVYFVRVKGDDDYERRGGRDRHRGDDDDDHERGHGRGHDRDDHGRGHNRDERGGGRRD</sequence>
<name>A0ABW0Q4R0_9BURK</name>
<keyword evidence="4" id="KW-1185">Reference proteome</keyword>
<proteinExistence type="predicted"/>
<feature type="signal peptide" evidence="2">
    <location>
        <begin position="1"/>
        <end position="29"/>
    </location>
</feature>
<feature type="region of interest" description="Disordered" evidence="1">
    <location>
        <begin position="117"/>
        <end position="162"/>
    </location>
</feature>
<evidence type="ECO:0000313" key="3">
    <source>
        <dbReference type="EMBL" id="MFC5519581.1"/>
    </source>
</evidence>
<protein>
    <submittedName>
        <fullName evidence="3">Uncharacterized protein</fullName>
    </submittedName>
</protein>